<keyword evidence="2" id="KW-0472">Membrane</keyword>
<dbReference type="InterPro" id="IPR000719">
    <property type="entry name" value="Prot_kinase_dom"/>
</dbReference>
<feature type="transmembrane region" description="Helical" evidence="2">
    <location>
        <begin position="490"/>
        <end position="509"/>
    </location>
</feature>
<dbReference type="RefSeq" id="WP_089384872.1">
    <property type="nucleotide sequence ID" value="NZ_FZNQ01000009.1"/>
</dbReference>
<dbReference type="Proteomes" id="UP000198397">
    <property type="component" value="Unassembled WGS sequence"/>
</dbReference>
<dbReference type="CDD" id="cd05121">
    <property type="entry name" value="ABC1_ADCK3-like"/>
    <property type="match status" value="1"/>
</dbReference>
<dbReference type="InterPro" id="IPR011009">
    <property type="entry name" value="Kinase-like_dom_sf"/>
</dbReference>
<keyword evidence="4" id="KW-0830">Ubiquinone</keyword>
<dbReference type="PANTHER" id="PTHR10566">
    <property type="entry name" value="CHAPERONE-ACTIVITY OF BC1 COMPLEX CABC1 -RELATED"/>
    <property type="match status" value="1"/>
</dbReference>
<feature type="transmembrane region" description="Helical" evidence="2">
    <location>
        <begin position="515"/>
        <end position="534"/>
    </location>
</feature>
<dbReference type="AlphaFoldDB" id="A0A238WPA8"/>
<evidence type="ECO:0000256" key="1">
    <source>
        <dbReference type="ARBA" id="ARBA00009670"/>
    </source>
</evidence>
<dbReference type="PROSITE" id="PS50011">
    <property type="entry name" value="PROTEIN_KINASE_DOM"/>
    <property type="match status" value="1"/>
</dbReference>
<comment type="similarity">
    <text evidence="1">Belongs to the protein kinase superfamily. ADCK protein kinase family.</text>
</comment>
<dbReference type="EMBL" id="FZNQ01000009">
    <property type="protein sequence ID" value="SNR48440.1"/>
    <property type="molecule type" value="Genomic_DNA"/>
</dbReference>
<keyword evidence="4" id="KW-0418">Kinase</keyword>
<reference evidence="4 5" key="1">
    <citation type="submission" date="2017-06" db="EMBL/GenBank/DDBJ databases">
        <authorList>
            <person name="Kim H.J."/>
            <person name="Triplett B.A."/>
        </authorList>
    </citation>
    <scope>NUCLEOTIDE SEQUENCE [LARGE SCALE GENOMIC DNA]</scope>
    <source>
        <strain evidence="4 5">DSM 8800</strain>
    </source>
</reference>
<keyword evidence="4" id="KW-0808">Transferase</keyword>
<dbReference type="InterPro" id="IPR050154">
    <property type="entry name" value="UbiB_kinase"/>
</dbReference>
<dbReference type="SUPFAM" id="SSF56112">
    <property type="entry name" value="Protein kinase-like (PK-like)"/>
    <property type="match status" value="1"/>
</dbReference>
<gene>
    <name evidence="4" type="ORF">SAMN06264855_10942</name>
</gene>
<dbReference type="GO" id="GO:0005524">
    <property type="term" value="F:ATP binding"/>
    <property type="evidence" value="ECO:0007669"/>
    <property type="project" value="InterPro"/>
</dbReference>
<organism evidence="4 5">
    <name type="scientific">Halorubrum vacuolatum</name>
    <name type="common">Natronobacterium vacuolatum</name>
    <dbReference type="NCBI Taxonomy" id="63740"/>
    <lineage>
        <taxon>Archaea</taxon>
        <taxon>Methanobacteriati</taxon>
        <taxon>Methanobacteriota</taxon>
        <taxon>Stenosarchaea group</taxon>
        <taxon>Halobacteria</taxon>
        <taxon>Halobacteriales</taxon>
        <taxon>Haloferacaceae</taxon>
        <taxon>Halorubrum</taxon>
    </lineage>
</organism>
<keyword evidence="2" id="KW-0812">Transmembrane</keyword>
<evidence type="ECO:0000313" key="4">
    <source>
        <dbReference type="EMBL" id="SNR48440.1"/>
    </source>
</evidence>
<sequence>MVTLVHLRSYWRFLVVIRRFSPLIIAYWRDRRRFLLFGGSRDVDAATQRERADVLLNILLTLGPTFIKLGQLLSTRPDILPPAYIEVLEDLQDDVPPAPWEESRQVLEEELGPVEETFDDFSTESISGASLGQVYTARYRGDDVAVKIRRPGIEELVEADLKAIRWSLPLVRRFIGGGRAFSLENLSDEFAKTIREEMNYRREREMLEEIRANFADNDRIRIPTAYEEASGPRVLTMEYIGGTKISRIDDLDAAGLDRTEIAMTLQRVYLQMIVDDGVFHADPHPGNLAVDDDGAVIFYDFGMSGRVDPYIQEKIVEFYVAVARQDIDGILDTLIAMGTLSPEADRDVMGEVMELAIADASGEDIEQYRVNQIIEQVESTMYEFPLRLPRNLALVLRVATVVEGVCVTLDPEFDFISTATDYLREQGYYERTARGLAEDAGRQIQRTTEALFTVPPKADQFLDRANRGDLHVNVTIEDDTNVLDKLAMRIAYSVLLAVGVLSATILYSFAEEPRLALVVLALAFPLAIALYRSFRKKRVLHAKPQFTRQGMKKRREE</sequence>
<dbReference type="GO" id="GO:0004672">
    <property type="term" value="F:protein kinase activity"/>
    <property type="evidence" value="ECO:0007669"/>
    <property type="project" value="InterPro"/>
</dbReference>
<dbReference type="Pfam" id="PF03109">
    <property type="entry name" value="ABC1"/>
    <property type="match status" value="1"/>
</dbReference>
<dbReference type="PANTHER" id="PTHR10566:SF113">
    <property type="entry name" value="PROTEIN ACTIVITY OF BC1 COMPLEX KINASE 7, CHLOROPLASTIC"/>
    <property type="match status" value="1"/>
</dbReference>
<proteinExistence type="inferred from homology"/>
<keyword evidence="5" id="KW-1185">Reference proteome</keyword>
<keyword evidence="2" id="KW-1133">Transmembrane helix</keyword>
<name>A0A238WPA8_HALVU</name>
<accession>A0A238WPA8</accession>
<evidence type="ECO:0000313" key="5">
    <source>
        <dbReference type="Proteomes" id="UP000198397"/>
    </source>
</evidence>
<protein>
    <submittedName>
        <fullName evidence="4">Predicted unusual protein kinase regulating ubiquinone biosynthesis, AarF/ABC1/UbiB family</fullName>
    </submittedName>
</protein>
<dbReference type="InterPro" id="IPR004147">
    <property type="entry name" value="ABC1_dom"/>
</dbReference>
<evidence type="ECO:0000259" key="3">
    <source>
        <dbReference type="PROSITE" id="PS50011"/>
    </source>
</evidence>
<dbReference type="OrthoDB" id="8087at2157"/>
<feature type="domain" description="Protein kinase" evidence="3">
    <location>
        <begin position="120"/>
        <end position="452"/>
    </location>
</feature>
<dbReference type="Gene3D" id="1.10.510.10">
    <property type="entry name" value="Transferase(Phosphotransferase) domain 1"/>
    <property type="match status" value="1"/>
</dbReference>
<evidence type="ECO:0000256" key="2">
    <source>
        <dbReference type="SAM" id="Phobius"/>
    </source>
</evidence>